<dbReference type="InterPro" id="IPR051704">
    <property type="entry name" value="FAD_aromatic-hydroxylase"/>
</dbReference>
<dbReference type="RefSeq" id="WP_175325010.1">
    <property type="nucleotide sequence ID" value="NZ_BAAAWP010000001.1"/>
</dbReference>
<accession>A0A850DPJ6</accession>
<dbReference type="Gene3D" id="3.30.9.10">
    <property type="entry name" value="D-Amino Acid Oxidase, subunit A, domain 2"/>
    <property type="match status" value="1"/>
</dbReference>
<gene>
    <name evidence="2" type="ORF">HP467_01750</name>
</gene>
<dbReference type="Pfam" id="PF01494">
    <property type="entry name" value="FAD_binding_3"/>
    <property type="match status" value="1"/>
</dbReference>
<dbReference type="Gene3D" id="3.50.50.60">
    <property type="entry name" value="FAD/NAD(P)-binding domain"/>
    <property type="match status" value="1"/>
</dbReference>
<dbReference type="InterPro" id="IPR036188">
    <property type="entry name" value="FAD/NAD-bd_sf"/>
</dbReference>
<protein>
    <submittedName>
        <fullName evidence="2">FAD-binding monooxygenase</fullName>
    </submittedName>
</protein>
<proteinExistence type="predicted"/>
<dbReference type="Proteomes" id="UP000539146">
    <property type="component" value="Unassembled WGS sequence"/>
</dbReference>
<evidence type="ECO:0000259" key="1">
    <source>
        <dbReference type="Pfam" id="PF01494"/>
    </source>
</evidence>
<evidence type="ECO:0000313" key="2">
    <source>
        <dbReference type="EMBL" id="NUU26841.1"/>
    </source>
</evidence>
<keyword evidence="2" id="KW-0560">Oxidoreductase</keyword>
<dbReference type="PRINTS" id="PR00420">
    <property type="entry name" value="RNGMNOXGNASE"/>
</dbReference>
<dbReference type="GO" id="GO:0071949">
    <property type="term" value="F:FAD binding"/>
    <property type="evidence" value="ECO:0007669"/>
    <property type="project" value="InterPro"/>
</dbReference>
<comment type="caution">
    <text evidence="2">The sequence shown here is derived from an EMBL/GenBank/DDBJ whole genome shotgun (WGS) entry which is preliminary data.</text>
</comment>
<dbReference type="PANTHER" id="PTHR46865:SF2">
    <property type="entry name" value="MONOOXYGENASE"/>
    <property type="match status" value="1"/>
</dbReference>
<dbReference type="PANTHER" id="PTHR46865">
    <property type="entry name" value="OXIDOREDUCTASE-RELATED"/>
    <property type="match status" value="1"/>
</dbReference>
<dbReference type="EMBL" id="JABMCG010000059">
    <property type="protein sequence ID" value="NUU26841.1"/>
    <property type="molecule type" value="Genomic_DNA"/>
</dbReference>
<organism evidence="2 3">
    <name type="scientific">Curtobacterium citreum</name>
    <dbReference type="NCBI Taxonomy" id="2036"/>
    <lineage>
        <taxon>Bacteria</taxon>
        <taxon>Bacillati</taxon>
        <taxon>Actinomycetota</taxon>
        <taxon>Actinomycetes</taxon>
        <taxon>Micrococcales</taxon>
        <taxon>Microbacteriaceae</taxon>
        <taxon>Curtobacterium</taxon>
    </lineage>
</organism>
<dbReference type="SUPFAM" id="SSF51905">
    <property type="entry name" value="FAD/NAD(P)-binding domain"/>
    <property type="match status" value="1"/>
</dbReference>
<sequence length="416" mass="44571">MSAPHAVISGASIAGLSAAWWLRRTGWDVTVIERAPAFRDGGQNVDVRGVAHEVLERMGLVDAVRAANTTETGTVLVTQDGSVRAELPSDGPDGATAELEVLRGDFARILLDDLPDGVEVVYGDTITSVTDRDDAVTVTTSARRRFDADLLVVAEGVRSSTRSLVFNAPDDVDPRDLGVTMAFGTIPRTASDDGRWRWYTAVGGRQVHLRPDPHGTTRAILAYATEGDQDDLGDVDSRDRSAVVAALARRYEGVGWETDRVLAGFATTDDLYVDRLTQIRMPSWRRGRVALVGDAAWCVTPMGGGGASLAFTSGYVLAASLAAQFRDDPAARDDISSASVERALAAFDDWMRPLVDDVQGIPSGVVRFAYPRSRVGLAARWAVDAVLLSTPLRSLAARVTRVADTDRPLPPLTVAS</sequence>
<dbReference type="AlphaFoldDB" id="A0A850DPJ6"/>
<keyword evidence="2" id="KW-0503">Monooxygenase</keyword>
<reference evidence="2 3" key="1">
    <citation type="submission" date="2020-05" db="EMBL/GenBank/DDBJ databases">
        <title>Genome Sequencing of Type Strains.</title>
        <authorList>
            <person name="Lemaire J.F."/>
            <person name="Inderbitzin P."/>
            <person name="Gregorio O.A."/>
            <person name="Collins S.B."/>
            <person name="Wespe N."/>
            <person name="Knight-Connoni V."/>
        </authorList>
    </citation>
    <scope>NUCLEOTIDE SEQUENCE [LARGE SCALE GENOMIC DNA]</scope>
    <source>
        <strain evidence="2 3">DSM 20512</strain>
    </source>
</reference>
<evidence type="ECO:0000313" key="3">
    <source>
        <dbReference type="Proteomes" id="UP000539146"/>
    </source>
</evidence>
<dbReference type="GO" id="GO:0004497">
    <property type="term" value="F:monooxygenase activity"/>
    <property type="evidence" value="ECO:0007669"/>
    <property type="project" value="UniProtKB-KW"/>
</dbReference>
<dbReference type="InterPro" id="IPR002938">
    <property type="entry name" value="FAD-bd"/>
</dbReference>
<feature type="domain" description="FAD-binding" evidence="1">
    <location>
        <begin position="7"/>
        <end position="343"/>
    </location>
</feature>
<name>A0A850DPJ6_9MICO</name>